<evidence type="ECO:0000313" key="3">
    <source>
        <dbReference type="Proteomes" id="UP000299102"/>
    </source>
</evidence>
<gene>
    <name evidence="2" type="ORF">EVAR_94763_1</name>
</gene>
<protein>
    <recommendedName>
        <fullName evidence="1">Reverse transcriptase domain-containing protein</fullName>
    </recommendedName>
</protein>
<dbReference type="EMBL" id="BGZK01003052">
    <property type="protein sequence ID" value="GBP98025.1"/>
    <property type="molecule type" value="Genomic_DNA"/>
</dbReference>
<dbReference type="Pfam" id="PF00078">
    <property type="entry name" value="RVT_1"/>
    <property type="match status" value="1"/>
</dbReference>
<feature type="domain" description="Reverse transcriptase" evidence="1">
    <location>
        <begin position="2"/>
        <end position="51"/>
    </location>
</feature>
<evidence type="ECO:0000313" key="2">
    <source>
        <dbReference type="EMBL" id="GBP98025.1"/>
    </source>
</evidence>
<name>A0A4C2AGI7_EUMVA</name>
<accession>A0A4C2AGI7</accession>
<dbReference type="AlphaFoldDB" id="A0A4C2AGI7"/>
<organism evidence="2 3">
    <name type="scientific">Eumeta variegata</name>
    <name type="common">Bagworm moth</name>
    <name type="synonym">Eumeta japonica</name>
    <dbReference type="NCBI Taxonomy" id="151549"/>
    <lineage>
        <taxon>Eukaryota</taxon>
        <taxon>Metazoa</taxon>
        <taxon>Ecdysozoa</taxon>
        <taxon>Arthropoda</taxon>
        <taxon>Hexapoda</taxon>
        <taxon>Insecta</taxon>
        <taxon>Pterygota</taxon>
        <taxon>Neoptera</taxon>
        <taxon>Endopterygota</taxon>
        <taxon>Lepidoptera</taxon>
        <taxon>Glossata</taxon>
        <taxon>Ditrysia</taxon>
        <taxon>Tineoidea</taxon>
        <taxon>Psychidae</taxon>
        <taxon>Oiketicinae</taxon>
        <taxon>Eumeta</taxon>
    </lineage>
</organism>
<sequence>MRPIRAGVPQGFTLSPLLHSAYVNDIPQLSTDVQVALFADDTALCLHSNCIGNILPRLQRAIAGHDIHEQLMHHGTSKLCTSPESRAPNHFQIMEDASELFFDMNSHPNPLSLIRCAPRLSESLLNLQSVLQTSRPLMPRVSNERHPYGSHAPTASPCRYGCVSDEGVKSPWLSTSQP</sequence>
<dbReference type="InterPro" id="IPR000477">
    <property type="entry name" value="RT_dom"/>
</dbReference>
<keyword evidence="3" id="KW-1185">Reference proteome</keyword>
<dbReference type="OrthoDB" id="416454at2759"/>
<evidence type="ECO:0000259" key="1">
    <source>
        <dbReference type="Pfam" id="PF00078"/>
    </source>
</evidence>
<proteinExistence type="predicted"/>
<dbReference type="Proteomes" id="UP000299102">
    <property type="component" value="Unassembled WGS sequence"/>
</dbReference>
<reference evidence="2 3" key="1">
    <citation type="journal article" date="2019" name="Commun. Biol.">
        <title>The bagworm genome reveals a unique fibroin gene that provides high tensile strength.</title>
        <authorList>
            <person name="Kono N."/>
            <person name="Nakamura H."/>
            <person name="Ohtoshi R."/>
            <person name="Tomita M."/>
            <person name="Numata K."/>
            <person name="Arakawa K."/>
        </authorList>
    </citation>
    <scope>NUCLEOTIDE SEQUENCE [LARGE SCALE GENOMIC DNA]</scope>
</reference>
<comment type="caution">
    <text evidence="2">The sequence shown here is derived from an EMBL/GenBank/DDBJ whole genome shotgun (WGS) entry which is preliminary data.</text>
</comment>